<dbReference type="Pfam" id="PF25990">
    <property type="entry name" value="Beta-barrel_YknX"/>
    <property type="match status" value="1"/>
</dbReference>
<dbReference type="Pfam" id="PF25917">
    <property type="entry name" value="BSH_RND"/>
    <property type="match status" value="1"/>
</dbReference>
<evidence type="ECO:0000256" key="3">
    <source>
        <dbReference type="SAM" id="MobiDB-lite"/>
    </source>
</evidence>
<gene>
    <name evidence="7" type="ORF">FRZ67_15485</name>
</gene>
<dbReference type="GO" id="GO:1990961">
    <property type="term" value="P:xenobiotic detoxification by transmembrane export across the plasma membrane"/>
    <property type="evidence" value="ECO:0007669"/>
    <property type="project" value="InterPro"/>
</dbReference>
<dbReference type="AlphaFoldDB" id="A0A5B8VAZ4"/>
<proteinExistence type="predicted"/>
<evidence type="ECO:0000256" key="2">
    <source>
        <dbReference type="ARBA" id="ARBA00023054"/>
    </source>
</evidence>
<protein>
    <submittedName>
        <fullName evidence="7">HlyD family efflux transporter periplasmic adaptor subunit</fullName>
    </submittedName>
</protein>
<organism evidence="7 8">
    <name type="scientific">Panacibacter ginsenosidivorans</name>
    <dbReference type="NCBI Taxonomy" id="1813871"/>
    <lineage>
        <taxon>Bacteria</taxon>
        <taxon>Pseudomonadati</taxon>
        <taxon>Bacteroidota</taxon>
        <taxon>Chitinophagia</taxon>
        <taxon>Chitinophagales</taxon>
        <taxon>Chitinophagaceae</taxon>
        <taxon>Panacibacter</taxon>
    </lineage>
</organism>
<dbReference type="GO" id="GO:1990195">
    <property type="term" value="C:macrolide transmembrane transporter complex"/>
    <property type="evidence" value="ECO:0007669"/>
    <property type="project" value="InterPro"/>
</dbReference>
<dbReference type="EMBL" id="CP042435">
    <property type="protein sequence ID" value="QEC68640.1"/>
    <property type="molecule type" value="Genomic_DNA"/>
</dbReference>
<keyword evidence="1" id="KW-0813">Transport</keyword>
<name>A0A5B8VAZ4_9BACT</name>
<keyword evidence="8" id="KW-1185">Reference proteome</keyword>
<feature type="compositionally biased region" description="Basic and acidic residues" evidence="3">
    <location>
        <begin position="352"/>
        <end position="371"/>
    </location>
</feature>
<evidence type="ECO:0000313" key="7">
    <source>
        <dbReference type="EMBL" id="QEC68640.1"/>
    </source>
</evidence>
<dbReference type="Gene3D" id="2.40.50.100">
    <property type="match status" value="1"/>
</dbReference>
<dbReference type="PANTHER" id="PTHR30469">
    <property type="entry name" value="MULTIDRUG RESISTANCE PROTEIN MDTA"/>
    <property type="match status" value="1"/>
</dbReference>
<evidence type="ECO:0000256" key="1">
    <source>
        <dbReference type="ARBA" id="ARBA00022448"/>
    </source>
</evidence>
<feature type="region of interest" description="Disordered" evidence="3">
    <location>
        <begin position="352"/>
        <end position="375"/>
    </location>
</feature>
<dbReference type="InterPro" id="IPR058627">
    <property type="entry name" value="MdtA-like_C"/>
</dbReference>
<evidence type="ECO:0000259" key="4">
    <source>
        <dbReference type="Pfam" id="PF25917"/>
    </source>
</evidence>
<evidence type="ECO:0000313" key="8">
    <source>
        <dbReference type="Proteomes" id="UP000321533"/>
    </source>
</evidence>
<feature type="domain" description="YknX-like beta-barrel" evidence="6">
    <location>
        <begin position="241"/>
        <end position="308"/>
    </location>
</feature>
<dbReference type="GO" id="GO:0015562">
    <property type="term" value="F:efflux transmembrane transporter activity"/>
    <property type="evidence" value="ECO:0007669"/>
    <property type="project" value="TreeGrafter"/>
</dbReference>
<dbReference type="GO" id="GO:0019898">
    <property type="term" value="C:extrinsic component of membrane"/>
    <property type="evidence" value="ECO:0007669"/>
    <property type="project" value="InterPro"/>
</dbReference>
<dbReference type="RefSeq" id="WP_147190866.1">
    <property type="nucleotide sequence ID" value="NZ_CP042435.1"/>
</dbReference>
<dbReference type="InterPro" id="IPR058636">
    <property type="entry name" value="Beta-barrel_YknX"/>
</dbReference>
<dbReference type="Gene3D" id="6.10.140.1990">
    <property type="match status" value="1"/>
</dbReference>
<dbReference type="GO" id="GO:0030313">
    <property type="term" value="C:cell envelope"/>
    <property type="evidence" value="ECO:0007669"/>
    <property type="project" value="UniProtKB-SubCell"/>
</dbReference>
<dbReference type="KEGG" id="pgin:FRZ67_15485"/>
<dbReference type="PANTHER" id="PTHR30469:SF33">
    <property type="entry name" value="SLR1207 PROTEIN"/>
    <property type="match status" value="1"/>
</dbReference>
<dbReference type="SUPFAM" id="SSF111369">
    <property type="entry name" value="HlyD-like secretion proteins"/>
    <property type="match status" value="2"/>
</dbReference>
<keyword evidence="2" id="KW-0175">Coiled coil</keyword>
<dbReference type="InterPro" id="IPR058625">
    <property type="entry name" value="MdtA-like_BSH"/>
</dbReference>
<dbReference type="Gene3D" id="2.40.420.20">
    <property type="match status" value="1"/>
</dbReference>
<dbReference type="OrthoDB" id="9809068at2"/>
<evidence type="ECO:0000259" key="6">
    <source>
        <dbReference type="Pfam" id="PF25990"/>
    </source>
</evidence>
<sequence length="454" mass="48892">MSKKLKWIIIILVVLVVALIGLSKAGVIGGNDEGIKVATEKAAIRNITEIVTASGKVFPEVEVKVSPDISGEIVALNVAEGDTVRKGQVLANIYGDIYASQRDQAAAVVSQSEAQAANSSAQLGALKATLDQTEASYKRQKTLLDQKVISASEFEQAQQAWLSAKANYDAATQSVKANKAGVQSAMASLTRAQKDVSRATITAPMDGVVSLLSVKKGERVAGNSFNVGTEMMRIADLSSIEVQVDVGENDIPKVKLGDTALIEIDAFNNRKFKGIVFKIANPVTNALTSTSSSTQVTNYQVHIRLQPDSYKDLIVKGQPFPFRPNMSASADIQTKTNKNVLTVPLNAVTTRDKNEGKNLDAADKNKDENKTESASADDDITEVVFVVQKDGIVRKRPVKTDIQDINYIQVLEGLKAGEEIVTAPYDVVSKQLKDSSKVKVVTKEELLKNFTAPK</sequence>
<dbReference type="Proteomes" id="UP000321533">
    <property type="component" value="Chromosome"/>
</dbReference>
<reference evidence="7 8" key="1">
    <citation type="journal article" date="2016" name="Int. J. Syst. Evol. Microbiol.">
        <title>Panacibacter ginsenosidivorans gen. nov., sp. nov., with ginsenoside converting activity isolated from soil of a ginseng field.</title>
        <authorList>
            <person name="Siddiqi M.Z."/>
            <person name="Muhammad Shafi S."/>
            <person name="Choi K.D."/>
            <person name="Im W.T."/>
        </authorList>
    </citation>
    <scope>NUCLEOTIDE SEQUENCE [LARGE SCALE GENOMIC DNA]</scope>
    <source>
        <strain evidence="7 8">Gsoil1550</strain>
    </source>
</reference>
<dbReference type="GO" id="GO:1990281">
    <property type="term" value="C:efflux pump complex"/>
    <property type="evidence" value="ECO:0007669"/>
    <property type="project" value="TreeGrafter"/>
</dbReference>
<feature type="domain" description="Multidrug resistance protein MdtA-like barrel-sandwich hybrid" evidence="4">
    <location>
        <begin position="63"/>
        <end position="221"/>
    </location>
</feature>
<dbReference type="InterPro" id="IPR030190">
    <property type="entry name" value="MacA_alpha-hairpin_sf"/>
</dbReference>
<feature type="domain" description="Multidrug resistance protein MdtA-like C-terminal permuted SH3" evidence="5">
    <location>
        <begin position="383"/>
        <end position="422"/>
    </location>
</feature>
<accession>A0A5B8VAZ4</accession>
<evidence type="ECO:0000259" key="5">
    <source>
        <dbReference type="Pfam" id="PF25967"/>
    </source>
</evidence>
<dbReference type="Pfam" id="PF25967">
    <property type="entry name" value="RND-MFP_C"/>
    <property type="match status" value="1"/>
</dbReference>
<dbReference type="Gene3D" id="2.40.30.170">
    <property type="match status" value="1"/>
</dbReference>